<dbReference type="Proteomes" id="UP000242519">
    <property type="component" value="Unassembled WGS sequence"/>
</dbReference>
<evidence type="ECO:0000256" key="2">
    <source>
        <dbReference type="SAM" id="Phobius"/>
    </source>
</evidence>
<dbReference type="InParanoid" id="A0A218YTN1"/>
<keyword evidence="2" id="KW-0812">Transmembrane</keyword>
<keyword evidence="4" id="KW-1185">Reference proteome</keyword>
<protein>
    <submittedName>
        <fullName evidence="3">Uncharacterized protein</fullName>
    </submittedName>
</protein>
<evidence type="ECO:0000313" key="3">
    <source>
        <dbReference type="EMBL" id="OWO98194.1"/>
    </source>
</evidence>
<feature type="region of interest" description="Disordered" evidence="1">
    <location>
        <begin position="295"/>
        <end position="325"/>
    </location>
</feature>
<evidence type="ECO:0000313" key="4">
    <source>
        <dbReference type="Proteomes" id="UP000242519"/>
    </source>
</evidence>
<feature type="region of interest" description="Disordered" evidence="1">
    <location>
        <begin position="1"/>
        <end position="142"/>
    </location>
</feature>
<keyword evidence="2" id="KW-0472">Membrane</keyword>
<gene>
    <name evidence="3" type="ORF">B2J93_4135</name>
</gene>
<feature type="transmembrane region" description="Helical" evidence="2">
    <location>
        <begin position="163"/>
        <end position="182"/>
    </location>
</feature>
<sequence>MSSRGNERQPSSIAPLQPQVRSDNVREEANGRVNGRSRVGSPPKTPQLLSSRLHMPHLPRSRANSLPLQEDSTALPSHSLRSFRHPFTSIVSRPSTSQRQQSRRNSRESPFPGARQPSPGRRPFGVDPAEGLVNQGRQRRQKVSRIERTCGPNFKDTKARVKIANCFFSGIFLTLLLTIYLSMVISERKVSEELHILLILVILATTAFFCHAMIRLCMLLLKPFPPDHEDLSRYLGSQMTGPGGYAEPFAPIPVTLARDEEAVGIESEATKFPPPAYGLWRESVRVDPNRIFWQRNENSPPPVPQGQVAERQAVSRPPSYMSDDGVEYVVDAAPRSVAPTTEIPLPSHLSD</sequence>
<dbReference type="AlphaFoldDB" id="A0A218YTN1"/>
<feature type="compositionally biased region" description="Polar residues" evidence="1">
    <location>
        <begin position="1"/>
        <end position="22"/>
    </location>
</feature>
<reference evidence="3 4" key="1">
    <citation type="submission" date="2017-04" db="EMBL/GenBank/DDBJ databases">
        <title>Draft genome sequence of Marssonina coronaria NL1: causal agent of apple blotch.</title>
        <authorList>
            <person name="Cheng Q."/>
        </authorList>
    </citation>
    <scope>NUCLEOTIDE SEQUENCE [LARGE SCALE GENOMIC DNA]</scope>
    <source>
        <strain evidence="3 4">NL1</strain>
    </source>
</reference>
<feature type="compositionally biased region" description="Polar residues" evidence="1">
    <location>
        <begin position="62"/>
        <end position="80"/>
    </location>
</feature>
<comment type="caution">
    <text evidence="3">The sequence shown here is derived from an EMBL/GenBank/DDBJ whole genome shotgun (WGS) entry which is preliminary data.</text>
</comment>
<evidence type="ECO:0000256" key="1">
    <source>
        <dbReference type="SAM" id="MobiDB-lite"/>
    </source>
</evidence>
<keyword evidence="2" id="KW-1133">Transmembrane helix</keyword>
<dbReference type="EMBL" id="MZNU01000405">
    <property type="protein sequence ID" value="OWO98194.1"/>
    <property type="molecule type" value="Genomic_DNA"/>
</dbReference>
<name>A0A218YTN1_9HELO</name>
<organism evidence="3 4">
    <name type="scientific">Diplocarpon coronariae</name>
    <dbReference type="NCBI Taxonomy" id="2795749"/>
    <lineage>
        <taxon>Eukaryota</taxon>
        <taxon>Fungi</taxon>
        <taxon>Dikarya</taxon>
        <taxon>Ascomycota</taxon>
        <taxon>Pezizomycotina</taxon>
        <taxon>Leotiomycetes</taxon>
        <taxon>Helotiales</taxon>
        <taxon>Drepanopezizaceae</taxon>
        <taxon>Diplocarpon</taxon>
    </lineage>
</organism>
<accession>A0A218YTN1</accession>
<feature type="transmembrane region" description="Helical" evidence="2">
    <location>
        <begin position="194"/>
        <end position="214"/>
    </location>
</feature>
<dbReference type="OrthoDB" id="5417811at2759"/>
<proteinExistence type="predicted"/>